<organism evidence="1 2">
    <name type="scientific">Sphingomonas suaedae</name>
    <dbReference type="NCBI Taxonomy" id="2599297"/>
    <lineage>
        <taxon>Bacteria</taxon>
        <taxon>Pseudomonadati</taxon>
        <taxon>Pseudomonadota</taxon>
        <taxon>Alphaproteobacteria</taxon>
        <taxon>Sphingomonadales</taxon>
        <taxon>Sphingomonadaceae</taxon>
        <taxon>Sphingomonas</taxon>
    </lineage>
</organism>
<proteinExistence type="predicted"/>
<gene>
    <name evidence="1" type="ORF">FPZ54_02110</name>
</gene>
<dbReference type="InterPro" id="IPR008775">
    <property type="entry name" value="Phytyl_CoA_dOase-like"/>
</dbReference>
<dbReference type="SUPFAM" id="SSF51197">
    <property type="entry name" value="Clavaminate synthase-like"/>
    <property type="match status" value="1"/>
</dbReference>
<reference evidence="1 2" key="1">
    <citation type="submission" date="2019-07" db="EMBL/GenBank/DDBJ databases">
        <title>Sphingomonas alkalisoli sp. nov., isolated from rhizosphere soil of Suaedae salsa.</title>
        <authorList>
            <person name="Zhang H."/>
            <person name="Xu L."/>
            <person name="Zhang J.-X."/>
            <person name="Sun J.-Q."/>
        </authorList>
    </citation>
    <scope>NUCLEOTIDE SEQUENCE [LARGE SCALE GENOMIC DNA]</scope>
    <source>
        <strain evidence="1 2">XS-10</strain>
    </source>
</reference>
<sequence>MRSSIDLCTLRGFETLWAQLTFREPRAVPRDQRERMLLDALGLGIEQATLYLGRERPDLVTFAAWVLATAGPPDPVAIARYHAWLDGVPPPPAAQVRIDAIAAAPDVLDADDLAHWDREGWVILRNAVNRQEAAAAEALLWRILDADPDDPATWYGHELNGIMVQHFQDAALDVARRSPRIHKAFAQLWGRADLWSAVDRMSFNPPEIAGRPFQGPRMHWDVSLSLPIPFATQGILYLTDTAADQGAFALLPGFHHRLEAWLEQIGDADPRLIHLDPQAIPIAAGAGDLVIWRQDLPHGASPNRSTRPRMAQYVNFYSPELKVHRDWR</sequence>
<dbReference type="Gene3D" id="2.60.120.620">
    <property type="entry name" value="q2cbj1_9rhob like domain"/>
    <property type="match status" value="1"/>
</dbReference>
<dbReference type="KEGG" id="ssua:FPZ54_02110"/>
<dbReference type="GO" id="GO:0016706">
    <property type="term" value="F:2-oxoglutarate-dependent dioxygenase activity"/>
    <property type="evidence" value="ECO:0007669"/>
    <property type="project" value="UniProtKB-ARBA"/>
</dbReference>
<dbReference type="AlphaFoldDB" id="A0A518RBU1"/>
<protein>
    <submittedName>
        <fullName evidence="1">Phytanoyl-CoA dioxygenase</fullName>
    </submittedName>
</protein>
<dbReference type="Pfam" id="PF05721">
    <property type="entry name" value="PhyH"/>
    <property type="match status" value="1"/>
</dbReference>
<dbReference type="RefSeq" id="WP_145844628.1">
    <property type="nucleotide sequence ID" value="NZ_CP042239.1"/>
</dbReference>
<dbReference type="Proteomes" id="UP000318055">
    <property type="component" value="Chromosome"/>
</dbReference>
<evidence type="ECO:0000313" key="2">
    <source>
        <dbReference type="Proteomes" id="UP000318055"/>
    </source>
</evidence>
<accession>A0A518RBU1</accession>
<dbReference type="PANTHER" id="PTHR31630">
    <property type="entry name" value="PHYTANOYL-COA DIOXYGENASE-RELATED-RELATED"/>
    <property type="match status" value="1"/>
</dbReference>
<dbReference type="OrthoDB" id="1157001at2"/>
<keyword evidence="2" id="KW-1185">Reference proteome</keyword>
<keyword evidence="1" id="KW-0223">Dioxygenase</keyword>
<keyword evidence="1" id="KW-0560">Oxidoreductase</keyword>
<dbReference type="EMBL" id="CP042239">
    <property type="protein sequence ID" value="QDX24942.1"/>
    <property type="molecule type" value="Genomic_DNA"/>
</dbReference>
<dbReference type="PANTHER" id="PTHR31630:SF6">
    <property type="entry name" value="PHYTANOYL-COA DIOXYGENASE-RELATED"/>
    <property type="match status" value="1"/>
</dbReference>
<evidence type="ECO:0000313" key="1">
    <source>
        <dbReference type="EMBL" id="QDX24942.1"/>
    </source>
</evidence>
<name>A0A518RBU1_9SPHN</name>